<dbReference type="Pfam" id="PF09822">
    <property type="entry name" value="ABC_transp_aux"/>
    <property type="match status" value="1"/>
</dbReference>
<dbReference type="InterPro" id="IPR051449">
    <property type="entry name" value="ABC-2_transporter_component"/>
</dbReference>
<dbReference type="OrthoDB" id="9777219at2"/>
<dbReference type="EMBL" id="QGGP01000004">
    <property type="protein sequence ID" value="PWK18498.1"/>
    <property type="molecule type" value="Genomic_DNA"/>
</dbReference>
<organism evidence="9 10">
    <name type="scientific">Xanthomarina spongicola</name>
    <dbReference type="NCBI Taxonomy" id="570520"/>
    <lineage>
        <taxon>Bacteria</taxon>
        <taxon>Pseudomonadati</taxon>
        <taxon>Bacteroidota</taxon>
        <taxon>Flavobacteriia</taxon>
        <taxon>Flavobacteriales</taxon>
        <taxon>Flavobacteriaceae</taxon>
        <taxon>Xanthomarina</taxon>
    </lineage>
</organism>
<dbReference type="PANTHER" id="PTHR30294">
    <property type="entry name" value="MEMBRANE COMPONENT OF ABC TRANSPORTER YHHJ-RELATED"/>
    <property type="match status" value="1"/>
</dbReference>
<feature type="domain" description="ABC-type uncharacterised transport system" evidence="7">
    <location>
        <begin position="427"/>
        <end position="729"/>
    </location>
</feature>
<protein>
    <submittedName>
        <fullName evidence="9">ABC-2 type transport system permease protein</fullName>
    </submittedName>
</protein>
<accession>A0A316DLM2</accession>
<evidence type="ECO:0000313" key="9">
    <source>
        <dbReference type="EMBL" id="PWK18498.1"/>
    </source>
</evidence>
<keyword evidence="4 6" id="KW-1133">Transmembrane helix</keyword>
<sequence>MLAILRKEINAFFASPIGYLVIALFLLLNGLFLWLFKGEFNILNNGFADLSSFFLLAPWVLIFLIPAVTMRSFSDEKKQGTLELLLTKPISLLNIVLGKYFGAFILILIALLPTLLYVYTVYQLGNPTGNLDIGSTIGSYFGLLFLVATYTAIGLFTSSLSDNQIVAFISAVFLCFVFYIGFEGLADILSSTFVEQLGMSAHYKSMSRGVLDTRDILYFLSITLFFIALTSKLITTKGLQKKEINSLGGLLAMLIALNTLTHRYYERFDLTSDNRYTLSESALNIIEEVNSPIIVDVFLEGEDFPSEFRRLQFETRQILEEFSAFNKQIVFNFINPLEDEANRDQIIQQLNERGLTPMQLSVEENGKSSQEVIFPWALASYNNVTVKIPLVKNKIGASQQELVNNSVQHLEYAFADGFSKLINPKSKKIAILRGNKQLKDQYIFDFVTTIRDYYFIAPFTLDSVASNPEKTLNDLNDYDLIISAKPTEAFTENEKYVLDQFTMNGGKSLWLLDAVAMEKDSLYNTGKNVAIARDLNLTDFFFKYGIRINPVLVNDLYSAPITLAIGEGSESRFQQFPWFYSPLVNPEGQHPIVNNINLVKFDFANQIDTLKNSITKTVLLKSSILSKIEGTPREISLEMTAEEPDPKLYTNPHQNLAVLLEGEFTSVYNNRIKPFPLSDEKNNSKTTKMIVIADGDVIKNELGKNGPQELGFDRNSGQLYGNKEFLLNAVNYLLDDNGLINIRSKEVSVAFLDMKKTASEKTKWQLINIALPLVLLSVFGFIFNYIRRKKYSK</sequence>
<dbReference type="GO" id="GO:0005886">
    <property type="term" value="C:plasma membrane"/>
    <property type="evidence" value="ECO:0007669"/>
    <property type="project" value="UniProtKB-SubCell"/>
</dbReference>
<dbReference type="GO" id="GO:0140359">
    <property type="term" value="F:ABC-type transporter activity"/>
    <property type="evidence" value="ECO:0007669"/>
    <property type="project" value="InterPro"/>
</dbReference>
<evidence type="ECO:0000256" key="5">
    <source>
        <dbReference type="ARBA" id="ARBA00023136"/>
    </source>
</evidence>
<keyword evidence="5 6" id="KW-0472">Membrane</keyword>
<keyword evidence="3 6" id="KW-0812">Transmembrane</keyword>
<evidence type="ECO:0000256" key="6">
    <source>
        <dbReference type="SAM" id="Phobius"/>
    </source>
</evidence>
<dbReference type="RefSeq" id="WP_109682322.1">
    <property type="nucleotide sequence ID" value="NZ_QGGP01000004.1"/>
</dbReference>
<evidence type="ECO:0000259" key="7">
    <source>
        <dbReference type="Pfam" id="PF09822"/>
    </source>
</evidence>
<gene>
    <name evidence="9" type="ORF">LX78_01804</name>
</gene>
<dbReference type="NCBIfam" id="TIGR03521">
    <property type="entry name" value="GldG"/>
    <property type="match status" value="1"/>
</dbReference>
<dbReference type="InterPro" id="IPR019860">
    <property type="entry name" value="Motility-assoc_ABC_perm_GldF"/>
</dbReference>
<feature type="transmembrane region" description="Helical" evidence="6">
    <location>
        <begin position="12"/>
        <end position="35"/>
    </location>
</feature>
<keyword evidence="2" id="KW-1003">Cell membrane</keyword>
<dbReference type="NCBIfam" id="TIGR03518">
    <property type="entry name" value="ABC_perm_GldF"/>
    <property type="match status" value="1"/>
</dbReference>
<evidence type="ECO:0000256" key="3">
    <source>
        <dbReference type="ARBA" id="ARBA00022692"/>
    </source>
</evidence>
<feature type="transmembrane region" description="Helical" evidence="6">
    <location>
        <begin position="165"/>
        <end position="182"/>
    </location>
</feature>
<dbReference type="Pfam" id="PF12679">
    <property type="entry name" value="ABC2_membrane_2"/>
    <property type="match status" value="1"/>
</dbReference>
<evidence type="ECO:0000256" key="1">
    <source>
        <dbReference type="ARBA" id="ARBA00004651"/>
    </source>
</evidence>
<feature type="transmembrane region" description="Helical" evidence="6">
    <location>
        <begin position="47"/>
        <end position="69"/>
    </location>
</feature>
<proteinExistence type="predicted"/>
<dbReference type="InterPro" id="IPR055396">
    <property type="entry name" value="DUF7088"/>
</dbReference>
<keyword evidence="10" id="KW-1185">Reference proteome</keyword>
<reference evidence="9 10" key="1">
    <citation type="submission" date="2018-05" db="EMBL/GenBank/DDBJ databases">
        <title>Genomic Encyclopedia of Archaeal and Bacterial Type Strains, Phase II (KMG-II): from individual species to whole genera.</title>
        <authorList>
            <person name="Goeker M."/>
        </authorList>
    </citation>
    <scope>NUCLEOTIDE SEQUENCE [LARGE SCALE GENOMIC DNA]</scope>
    <source>
        <strain evidence="9 10">DSM 22637</strain>
    </source>
</reference>
<feature type="transmembrane region" description="Helical" evidence="6">
    <location>
        <begin position="247"/>
        <end position="265"/>
    </location>
</feature>
<feature type="domain" description="DUF7088" evidence="8">
    <location>
        <begin position="273"/>
        <end position="379"/>
    </location>
</feature>
<feature type="transmembrane region" description="Helical" evidence="6">
    <location>
        <begin position="216"/>
        <end position="235"/>
    </location>
</feature>
<dbReference type="Proteomes" id="UP000245430">
    <property type="component" value="Unassembled WGS sequence"/>
</dbReference>
<feature type="transmembrane region" description="Helical" evidence="6">
    <location>
        <begin position="764"/>
        <end position="786"/>
    </location>
</feature>
<evidence type="ECO:0000313" key="10">
    <source>
        <dbReference type="Proteomes" id="UP000245430"/>
    </source>
</evidence>
<name>A0A316DLM2_9FLAO</name>
<evidence type="ECO:0000259" key="8">
    <source>
        <dbReference type="Pfam" id="PF23357"/>
    </source>
</evidence>
<dbReference type="AlphaFoldDB" id="A0A316DLM2"/>
<dbReference type="InterPro" id="IPR019863">
    <property type="entry name" value="Motility-assoc_ABC-rel_GldG"/>
</dbReference>
<comment type="caution">
    <text evidence="9">The sequence shown here is derived from an EMBL/GenBank/DDBJ whole genome shotgun (WGS) entry which is preliminary data.</text>
</comment>
<evidence type="ECO:0000256" key="2">
    <source>
        <dbReference type="ARBA" id="ARBA00022475"/>
    </source>
</evidence>
<evidence type="ECO:0000256" key="4">
    <source>
        <dbReference type="ARBA" id="ARBA00022989"/>
    </source>
</evidence>
<dbReference type="Pfam" id="PF23357">
    <property type="entry name" value="DUF7088"/>
    <property type="match status" value="1"/>
</dbReference>
<feature type="transmembrane region" description="Helical" evidence="6">
    <location>
        <begin position="137"/>
        <end position="158"/>
    </location>
</feature>
<comment type="subcellular location">
    <subcellularLocation>
        <location evidence="1">Cell membrane</location>
        <topology evidence="1">Multi-pass membrane protein</topology>
    </subcellularLocation>
</comment>
<feature type="transmembrane region" description="Helical" evidence="6">
    <location>
        <begin position="90"/>
        <end position="117"/>
    </location>
</feature>
<dbReference type="PANTHER" id="PTHR30294:SF29">
    <property type="entry name" value="MULTIDRUG ABC TRANSPORTER PERMEASE YBHS-RELATED"/>
    <property type="match status" value="1"/>
</dbReference>
<dbReference type="InterPro" id="IPR019196">
    <property type="entry name" value="ABC_transp_unknown"/>
</dbReference>